<evidence type="ECO:0000313" key="12">
    <source>
        <dbReference type="EMBL" id="PFH55553.1"/>
    </source>
</evidence>
<keyword evidence="6" id="KW-0325">Glycoprotein</keyword>
<dbReference type="STRING" id="268505.A0A2A9P3V8"/>
<keyword evidence="2" id="KW-1003">Cell membrane</keyword>
<dbReference type="OrthoDB" id="2587363at2759"/>
<dbReference type="CDD" id="cd21176">
    <property type="entry name" value="LPMO_auxiliary-like"/>
    <property type="match status" value="1"/>
</dbReference>
<evidence type="ECO:0000256" key="7">
    <source>
        <dbReference type="ARBA" id="ARBA00023288"/>
    </source>
</evidence>
<dbReference type="EMBL" id="LAZP02000861">
    <property type="protein sequence ID" value="PFH55553.1"/>
    <property type="molecule type" value="Genomic_DNA"/>
</dbReference>
<evidence type="ECO:0000256" key="10">
    <source>
        <dbReference type="SAM" id="SignalP"/>
    </source>
</evidence>
<evidence type="ECO:0000256" key="4">
    <source>
        <dbReference type="ARBA" id="ARBA00022729"/>
    </source>
</evidence>
<comment type="subcellular location">
    <subcellularLocation>
        <location evidence="1">Cell membrane</location>
        <topology evidence="1">Lipid-anchor</topology>
        <topology evidence="1">GPI-anchor</topology>
    </subcellularLocation>
</comment>
<reference evidence="12 13" key="2">
    <citation type="journal article" date="2017" name="Sci. Rep.">
        <title>Ant-infecting Ophiocordyceps genomes reveal a high diversity of potential behavioral manipulation genes and a possible major role for enterotoxins.</title>
        <authorList>
            <person name="de Bekker C."/>
            <person name="Ohm R.A."/>
            <person name="Evans H.C."/>
            <person name="Brachmann A."/>
            <person name="Hughes D.P."/>
        </authorList>
    </citation>
    <scope>NUCLEOTIDE SEQUENCE [LARGE SCALE GENOMIC DNA]</scope>
    <source>
        <strain evidence="12 13">SC16a</strain>
    </source>
</reference>
<dbReference type="PANTHER" id="PTHR34992">
    <property type="entry name" value="HYPHAL ANASTAMOSIS-7 PROTEIN"/>
    <property type="match status" value="1"/>
</dbReference>
<keyword evidence="7" id="KW-0449">Lipoprotein</keyword>
<comment type="caution">
    <text evidence="12">The sequence shown here is derived from an EMBL/GenBank/DDBJ whole genome shotgun (WGS) entry which is preliminary data.</text>
</comment>
<proteinExistence type="predicted"/>
<evidence type="ECO:0000256" key="9">
    <source>
        <dbReference type="SAM" id="Phobius"/>
    </source>
</evidence>
<dbReference type="PANTHER" id="PTHR34992:SF5">
    <property type="entry name" value="ANCHORED PROTEIN, PUTATIVE (AFU_ORTHOLOGUE AFUA_6G02800)-RELATED"/>
    <property type="match status" value="1"/>
</dbReference>
<evidence type="ECO:0000256" key="1">
    <source>
        <dbReference type="ARBA" id="ARBA00004609"/>
    </source>
</evidence>
<dbReference type="GO" id="GO:0005886">
    <property type="term" value="C:plasma membrane"/>
    <property type="evidence" value="ECO:0007669"/>
    <property type="project" value="UniProtKB-SubCell"/>
</dbReference>
<dbReference type="GO" id="GO:0098552">
    <property type="term" value="C:side of membrane"/>
    <property type="evidence" value="ECO:0007669"/>
    <property type="project" value="UniProtKB-KW"/>
</dbReference>
<evidence type="ECO:0000256" key="3">
    <source>
        <dbReference type="ARBA" id="ARBA00022622"/>
    </source>
</evidence>
<evidence type="ECO:0000256" key="8">
    <source>
        <dbReference type="SAM" id="MobiDB-lite"/>
    </source>
</evidence>
<dbReference type="InterPro" id="IPR046530">
    <property type="entry name" value="BIM1-like_dom"/>
</dbReference>
<keyword evidence="9" id="KW-1133">Transmembrane helix</keyword>
<evidence type="ECO:0000256" key="5">
    <source>
        <dbReference type="ARBA" id="ARBA00023136"/>
    </source>
</evidence>
<feature type="transmembrane region" description="Helical" evidence="9">
    <location>
        <begin position="202"/>
        <end position="225"/>
    </location>
</feature>
<reference evidence="12 13" key="1">
    <citation type="journal article" date="2015" name="BMC Genomics">
        <title>Gene expression during zombie ant biting behavior reflects the complexity underlying fungal parasitic behavioral manipulation.</title>
        <authorList>
            <person name="de Bekker C."/>
            <person name="Ohm R.A."/>
            <person name="Loreto R.G."/>
            <person name="Sebastian A."/>
            <person name="Albert I."/>
            <person name="Merrow M."/>
            <person name="Brachmann A."/>
            <person name="Hughes D.P."/>
        </authorList>
    </citation>
    <scope>NUCLEOTIDE SEQUENCE [LARGE SCALE GENOMIC DNA]</scope>
    <source>
        <strain evidence="12 13">SC16a</strain>
    </source>
</reference>
<gene>
    <name evidence="12" type="ORF">XA68_18069</name>
</gene>
<keyword evidence="13" id="KW-1185">Reference proteome</keyword>
<protein>
    <recommendedName>
        <fullName evidence="11">Copper acquisition factor BIM1-like domain-containing protein</fullName>
    </recommendedName>
</protein>
<keyword evidence="9" id="KW-0812">Transmembrane</keyword>
<evidence type="ECO:0000256" key="2">
    <source>
        <dbReference type="ARBA" id="ARBA00022475"/>
    </source>
</evidence>
<sequence length="267" mass="29229">MTFLRHSLLRLSLVAVVAGQHLGPAAFLWPPDRIWSAAADHTAPCGSVARVGARTEFPLRNARISLAAQNEAWDARLAVSYLAEPKSDADFSNLIDASILRDVDPGHTCLAVADADPIVRAGDNATLQIRYSFDYDSPFQEFFYACADIVYVRPERFRRPSLSCFKATVVETDDYDDDLPWPDGLTAPANDISDYGGLSGGAVAGIVVAAVAMAMLLVVAALLLYRRRRQRSRKLRQQNSVRAVKWDQQADSQAPVAPGNVKLRDLS</sequence>
<accession>A0A2A9P3V8</accession>
<evidence type="ECO:0000313" key="13">
    <source>
        <dbReference type="Proteomes" id="UP000037136"/>
    </source>
</evidence>
<evidence type="ECO:0000256" key="6">
    <source>
        <dbReference type="ARBA" id="ARBA00023180"/>
    </source>
</evidence>
<feature type="domain" description="Copper acquisition factor BIM1-like" evidence="11">
    <location>
        <begin position="23"/>
        <end position="168"/>
    </location>
</feature>
<keyword evidence="4 10" id="KW-0732">Signal</keyword>
<dbReference type="Proteomes" id="UP000037136">
    <property type="component" value="Unassembled WGS sequence"/>
</dbReference>
<feature type="chain" id="PRO_5012179763" description="Copper acquisition factor BIM1-like domain-containing protein" evidence="10">
    <location>
        <begin position="20"/>
        <end position="267"/>
    </location>
</feature>
<dbReference type="InterPro" id="IPR046936">
    <property type="entry name" value="BIM1-like"/>
</dbReference>
<dbReference type="Pfam" id="PF20238">
    <property type="entry name" value="BIM1-like_dom"/>
    <property type="match status" value="1"/>
</dbReference>
<feature type="region of interest" description="Disordered" evidence="8">
    <location>
        <begin position="246"/>
        <end position="267"/>
    </location>
</feature>
<keyword evidence="3" id="KW-0336">GPI-anchor</keyword>
<dbReference type="AlphaFoldDB" id="A0A2A9P3V8"/>
<keyword evidence="5 9" id="KW-0472">Membrane</keyword>
<name>A0A2A9P3V8_OPHUN</name>
<evidence type="ECO:0000259" key="11">
    <source>
        <dbReference type="Pfam" id="PF20238"/>
    </source>
</evidence>
<organism evidence="12 13">
    <name type="scientific">Ophiocordyceps unilateralis</name>
    <name type="common">Zombie-ant fungus</name>
    <name type="synonym">Torrubia unilateralis</name>
    <dbReference type="NCBI Taxonomy" id="268505"/>
    <lineage>
        <taxon>Eukaryota</taxon>
        <taxon>Fungi</taxon>
        <taxon>Dikarya</taxon>
        <taxon>Ascomycota</taxon>
        <taxon>Pezizomycotina</taxon>
        <taxon>Sordariomycetes</taxon>
        <taxon>Hypocreomycetidae</taxon>
        <taxon>Hypocreales</taxon>
        <taxon>Ophiocordycipitaceae</taxon>
        <taxon>Ophiocordyceps</taxon>
    </lineage>
</organism>
<feature type="signal peptide" evidence="10">
    <location>
        <begin position="1"/>
        <end position="19"/>
    </location>
</feature>